<comment type="caution">
    <text evidence="1">The sequence shown here is derived from an EMBL/GenBank/DDBJ whole genome shotgun (WGS) entry which is preliminary data.</text>
</comment>
<evidence type="ECO:0000313" key="1">
    <source>
        <dbReference type="EMBL" id="PTR18222.1"/>
    </source>
</evidence>
<dbReference type="EMBL" id="QAOT01000009">
    <property type="protein sequence ID" value="PTR18222.1"/>
    <property type="molecule type" value="Genomic_DNA"/>
</dbReference>
<reference evidence="1 2" key="1">
    <citation type="submission" date="2018-04" db="EMBL/GenBank/DDBJ databases">
        <title>Genomic Encyclopedia of Type Strains, Phase III (KMG-III): the genomes of soil and plant-associated and newly described type strains.</title>
        <authorList>
            <person name="Whitman W."/>
        </authorList>
    </citation>
    <scope>NUCLEOTIDE SEQUENCE [LARGE SCALE GENOMIC DNA]</scope>
    <source>
        <strain evidence="1 2">KA25</strain>
    </source>
</reference>
<evidence type="ECO:0000313" key="2">
    <source>
        <dbReference type="Proteomes" id="UP000244060"/>
    </source>
</evidence>
<organism evidence="1 2">
    <name type="scientific">Cereibacter azotoformans</name>
    <dbReference type="NCBI Taxonomy" id="43057"/>
    <lineage>
        <taxon>Bacteria</taxon>
        <taxon>Pseudomonadati</taxon>
        <taxon>Pseudomonadota</taxon>
        <taxon>Alphaproteobacteria</taxon>
        <taxon>Rhodobacterales</taxon>
        <taxon>Paracoccaceae</taxon>
        <taxon>Cereibacter</taxon>
    </lineage>
</organism>
<gene>
    <name evidence="1" type="ORF">C8J28_109182</name>
</gene>
<dbReference type="Proteomes" id="UP000244060">
    <property type="component" value="Unassembled WGS sequence"/>
</dbReference>
<proteinExistence type="predicted"/>
<protein>
    <submittedName>
        <fullName evidence="1">Uncharacterized protein</fullName>
    </submittedName>
</protein>
<sequence length="117" mass="11737">MAETFRNARLAPLPSIGTAGFGTVYTCPAGKTAVILSAQVANVEAAQVGVSLRWTDASVGGAVTYLTDEVQVPAAAALNPLAGKLVLEAGDTLEAGQEGSPLAALNLSVSVLELDNA</sequence>
<accession>A0A2T5K785</accession>
<keyword evidence="2" id="KW-1185">Reference proteome</keyword>
<dbReference type="AlphaFoldDB" id="A0A2T5K785"/>
<name>A0A2T5K785_9RHOB</name>
<dbReference type="RefSeq" id="WP_108221125.1">
    <property type="nucleotide sequence ID" value="NZ_QAOT01000009.1"/>
</dbReference>